<protein>
    <submittedName>
        <fullName evidence="1">Vancomycin B-type resistance protein VanW</fullName>
    </submittedName>
</protein>
<dbReference type="InterPro" id="IPR007391">
    <property type="entry name" value="Vancomycin_resist_VanW"/>
</dbReference>
<sequence>MQRRLVFAMALLLQLSVSLGLGVVVTYGYTHDRAPSGVIAWGRDFSGLSRIQLSSQLKNEIPYAVTYKEHVYPLKKDGSDAEIEAWLDQVFPVKTVIDALNNLARPSVFISPNNIGLNKEEIITQLQSLSKIINKPMRPAMIALLDSRLEKTDGQAGQELDIEGTWQRIMSSYGQKQVEVVVKDVPVLPNFEDVTKIQSILGDYTTYFNPQDVARTKNVRLAAMALNNHLIPPGQEFSFNDVVGERTEAAGYMEASIFAGQSVIKGDGGGVCQDSSTLYQAVRQSRLTIVEKNNHSLPVVYASKGQDATVSYGILDFRFRNDTKGYLLISAKTGEGCLRIRLFGLPDDKHPVLLNPKGYPTLREWDNDIT</sequence>
<accession>A0A1Q8QFZ3</accession>
<dbReference type="STRING" id="1888891.DSOL_5057"/>
<dbReference type="Pfam" id="PF04294">
    <property type="entry name" value="VanW"/>
    <property type="match status" value="1"/>
</dbReference>
<dbReference type="PANTHER" id="PTHR35788:SF1">
    <property type="entry name" value="EXPORTED PROTEIN"/>
    <property type="match status" value="1"/>
</dbReference>
<proteinExistence type="predicted"/>
<dbReference type="OrthoDB" id="9797191at2"/>
<gene>
    <name evidence="1" type="ORF">DSOL_5057</name>
</gene>
<organism evidence="1 2">
    <name type="scientific">Desulfosporosinus metallidurans</name>
    <dbReference type="NCBI Taxonomy" id="1888891"/>
    <lineage>
        <taxon>Bacteria</taxon>
        <taxon>Bacillati</taxon>
        <taxon>Bacillota</taxon>
        <taxon>Clostridia</taxon>
        <taxon>Eubacteriales</taxon>
        <taxon>Desulfitobacteriaceae</taxon>
        <taxon>Desulfosporosinus</taxon>
    </lineage>
</organism>
<keyword evidence="2" id="KW-1185">Reference proteome</keyword>
<dbReference type="InterPro" id="IPR052913">
    <property type="entry name" value="Glycopeptide_resist_protein"/>
</dbReference>
<reference evidence="1 2" key="1">
    <citation type="submission" date="2016-09" db="EMBL/GenBank/DDBJ databases">
        <title>Complete genome of Desulfosporosinus sp. OL.</title>
        <authorList>
            <person name="Mardanov A."/>
            <person name="Beletsky A."/>
            <person name="Panova A."/>
            <person name="Karnachuk O."/>
            <person name="Ravin N."/>
        </authorList>
    </citation>
    <scope>NUCLEOTIDE SEQUENCE [LARGE SCALE GENOMIC DNA]</scope>
    <source>
        <strain evidence="1 2">OL</strain>
    </source>
</reference>
<dbReference type="PANTHER" id="PTHR35788">
    <property type="entry name" value="EXPORTED PROTEIN-RELATED"/>
    <property type="match status" value="1"/>
</dbReference>
<evidence type="ECO:0000313" key="2">
    <source>
        <dbReference type="Proteomes" id="UP000186102"/>
    </source>
</evidence>
<evidence type="ECO:0000313" key="1">
    <source>
        <dbReference type="EMBL" id="OLN26254.1"/>
    </source>
</evidence>
<dbReference type="EMBL" id="MLBF01000082">
    <property type="protein sequence ID" value="OLN26254.1"/>
    <property type="molecule type" value="Genomic_DNA"/>
</dbReference>
<dbReference type="RefSeq" id="WP_075367296.1">
    <property type="nucleotide sequence ID" value="NZ_MLBF01000082.1"/>
</dbReference>
<dbReference type="AlphaFoldDB" id="A0A1Q8QFZ3"/>
<dbReference type="Proteomes" id="UP000186102">
    <property type="component" value="Unassembled WGS sequence"/>
</dbReference>
<comment type="caution">
    <text evidence="1">The sequence shown here is derived from an EMBL/GenBank/DDBJ whole genome shotgun (WGS) entry which is preliminary data.</text>
</comment>
<name>A0A1Q8QFZ3_9FIRM</name>